<dbReference type="AlphaFoldDB" id="E0XVT9"/>
<accession>E0XVT9</accession>
<dbReference type="EMBL" id="GU474892">
    <property type="protein sequence ID" value="ADI18530.1"/>
    <property type="molecule type" value="Genomic_DNA"/>
</dbReference>
<evidence type="ECO:0008006" key="2">
    <source>
        <dbReference type="Google" id="ProtNLM"/>
    </source>
</evidence>
<name>E0XVT9_9BACT</name>
<proteinExistence type="predicted"/>
<protein>
    <recommendedName>
        <fullName evidence="2">Tetratricopeptide repeat protein</fullName>
    </recommendedName>
</protein>
<sequence>MHIKNILLIGLLVSSLLGQDQYRSIQQAQDDWQDYTQFQKHELLSFCDFLLTEGFHERALLSLFQYLYRYPGDSLETAVYYYIAQSYEFSENPDLAELYYTRTQEMSNSADMVFRAAEYRKMYLLLEAREYDQILEKTELSEDPYDLTFRGYAFFQKLKWIEARQSFLAAEEQFDHPYYSKRLAPMFKAIDASANVPLRNKWLSLVASLVPGGGHAYLEQWESAGAMLASMVLISSMLSSATLTQSGYLAFDQSNQNVVPLSNGIKTEDDTFTQQQGYQFPKSIKLSSENVKILIPPIVVGLGLYIGSIWKTWIDVDQANRARVERFVGKVTNKIAIDRFMDFPEPELITQ</sequence>
<organism evidence="1">
    <name type="scientific">uncultured Fidelibacterota bacterium HF4000_22B16</name>
    <dbReference type="NCBI Taxonomy" id="710791"/>
    <lineage>
        <taxon>Bacteria</taxon>
        <taxon>Pseudomonadati</taxon>
        <taxon>Fidelibacterota</taxon>
        <taxon>environmental samples</taxon>
    </lineage>
</organism>
<reference evidence="1" key="1">
    <citation type="journal article" date="2011" name="Environ. Microbiol.">
        <title>Time-series analyses of Monterey Bay coastal microbial picoplankton using a 'genome proxy' microarray.</title>
        <authorList>
            <person name="Rich V.I."/>
            <person name="Pham V.D."/>
            <person name="Eppley J."/>
            <person name="Shi Y."/>
            <person name="DeLong E.F."/>
        </authorList>
    </citation>
    <scope>NUCLEOTIDE SEQUENCE</scope>
</reference>
<evidence type="ECO:0000313" key="1">
    <source>
        <dbReference type="EMBL" id="ADI18530.1"/>
    </source>
</evidence>